<dbReference type="PROSITE" id="PS00383">
    <property type="entry name" value="TYR_PHOSPHATASE_1"/>
    <property type="match status" value="1"/>
</dbReference>
<evidence type="ECO:0000256" key="1">
    <source>
        <dbReference type="ARBA" id="ARBA00009580"/>
    </source>
</evidence>
<dbReference type="Gene3D" id="3.90.190.10">
    <property type="entry name" value="Protein tyrosine phosphatase superfamily"/>
    <property type="match status" value="1"/>
</dbReference>
<evidence type="ECO:0000313" key="4">
    <source>
        <dbReference type="Proteomes" id="UP001183643"/>
    </source>
</evidence>
<dbReference type="InterPro" id="IPR029021">
    <property type="entry name" value="Prot-tyrosine_phosphatase-like"/>
</dbReference>
<reference evidence="3" key="1">
    <citation type="submission" date="2023-07" db="EMBL/GenBank/DDBJ databases">
        <title>Sequencing the genomes of 1000 actinobacteria strains.</title>
        <authorList>
            <person name="Klenk H.-P."/>
        </authorList>
    </citation>
    <scope>NUCLEOTIDE SEQUENCE</scope>
    <source>
        <strain evidence="3">DSM 44707</strain>
    </source>
</reference>
<dbReference type="PANTHER" id="PTHR31126">
    <property type="entry name" value="TYROSINE-PROTEIN PHOSPHATASE"/>
    <property type="match status" value="1"/>
</dbReference>
<dbReference type="GO" id="GO:0004721">
    <property type="term" value="F:phosphoprotein phosphatase activity"/>
    <property type="evidence" value="ECO:0007669"/>
    <property type="project" value="InterPro"/>
</dbReference>
<name>A0AAE3YIS6_9ACTN</name>
<dbReference type="SUPFAM" id="SSF52799">
    <property type="entry name" value="(Phosphotyrosine protein) phosphatases II"/>
    <property type="match status" value="1"/>
</dbReference>
<comment type="similarity">
    <text evidence="1">Belongs to the protein-tyrosine phosphatase family.</text>
</comment>
<dbReference type="PROSITE" id="PS50056">
    <property type="entry name" value="TYR_PHOSPHATASE_2"/>
    <property type="match status" value="1"/>
</dbReference>
<dbReference type="Pfam" id="PF13350">
    <property type="entry name" value="Y_phosphatase3"/>
    <property type="match status" value="1"/>
</dbReference>
<proteinExistence type="inferred from homology"/>
<dbReference type="AlphaFoldDB" id="A0AAE3YIS6"/>
<dbReference type="InterPro" id="IPR026893">
    <property type="entry name" value="Tyr/Ser_Pase_IphP-type"/>
</dbReference>
<evidence type="ECO:0000259" key="2">
    <source>
        <dbReference type="PROSITE" id="PS50056"/>
    </source>
</evidence>
<keyword evidence="4" id="KW-1185">Reference proteome</keyword>
<protein>
    <submittedName>
        <fullName evidence="3">Protein tyrosine/serine phosphatase</fullName>
    </submittedName>
</protein>
<dbReference type="PANTHER" id="PTHR31126:SF1">
    <property type="entry name" value="TYROSINE SPECIFIC PROTEIN PHOSPHATASES DOMAIN-CONTAINING PROTEIN"/>
    <property type="match status" value="1"/>
</dbReference>
<organism evidence="3 4">
    <name type="scientific">Catenuloplanes atrovinosus</name>
    <dbReference type="NCBI Taxonomy" id="137266"/>
    <lineage>
        <taxon>Bacteria</taxon>
        <taxon>Bacillati</taxon>
        <taxon>Actinomycetota</taxon>
        <taxon>Actinomycetes</taxon>
        <taxon>Micromonosporales</taxon>
        <taxon>Micromonosporaceae</taxon>
        <taxon>Catenuloplanes</taxon>
    </lineage>
</organism>
<dbReference type="EMBL" id="JAVDYB010000001">
    <property type="protein sequence ID" value="MDR7273242.1"/>
    <property type="molecule type" value="Genomic_DNA"/>
</dbReference>
<gene>
    <name evidence="3" type="ORF">J2S41_000020</name>
</gene>
<accession>A0AAE3YIS6</accession>
<dbReference type="InterPro" id="IPR016130">
    <property type="entry name" value="Tyr_Pase_AS"/>
</dbReference>
<dbReference type="RefSeq" id="WP_310361379.1">
    <property type="nucleotide sequence ID" value="NZ_JAVDYB010000001.1"/>
</dbReference>
<evidence type="ECO:0000313" key="3">
    <source>
        <dbReference type="EMBL" id="MDR7273242.1"/>
    </source>
</evidence>
<feature type="domain" description="Tyrosine specific protein phosphatases" evidence="2">
    <location>
        <begin position="110"/>
        <end position="157"/>
    </location>
</feature>
<dbReference type="Proteomes" id="UP001183643">
    <property type="component" value="Unassembled WGS sequence"/>
</dbReference>
<dbReference type="InterPro" id="IPR000387">
    <property type="entry name" value="Tyr_Pase_dom"/>
</dbReference>
<comment type="caution">
    <text evidence="3">The sequence shown here is derived from an EMBL/GenBank/DDBJ whole genome shotgun (WGS) entry which is preliminary data.</text>
</comment>
<sequence>METTRSYPFSATFNFRDVGGYAGLDGRTVRWRRLFRSDSLHRLDAADEAAFRELGIKSVIDLRRPYEVTRDGRVPEHFGLEYHHIHPEHAEWDETPFEGSGLTNARWMADRYRDMVTTGAQGWGQALNLIAEESSAPVVVHCVAGKDRTGIVIALTLGLLGVSDDDIIADYSLSTEASERFSAYVRSTWAGTDAYPTPFFGSHPDTIAAFLTELRDRHGSIEAYAQHAGVSPGAVAAMRAHLLTDDSTDRSSLDT</sequence>